<accession>A0AAD7N572</accession>
<feature type="non-terminal residue" evidence="1">
    <location>
        <position position="1"/>
    </location>
</feature>
<dbReference type="Proteomes" id="UP001215598">
    <property type="component" value="Unassembled WGS sequence"/>
</dbReference>
<proteinExistence type="predicted"/>
<protein>
    <submittedName>
        <fullName evidence="1">Uncharacterized protein</fullName>
    </submittedName>
</protein>
<dbReference type="AlphaFoldDB" id="A0AAD7N572"/>
<name>A0AAD7N572_9AGAR</name>
<dbReference type="EMBL" id="JARKIB010000085">
    <property type="protein sequence ID" value="KAJ7744925.1"/>
    <property type="molecule type" value="Genomic_DNA"/>
</dbReference>
<feature type="non-terminal residue" evidence="1">
    <location>
        <position position="205"/>
    </location>
</feature>
<evidence type="ECO:0000313" key="1">
    <source>
        <dbReference type="EMBL" id="KAJ7744925.1"/>
    </source>
</evidence>
<gene>
    <name evidence="1" type="ORF">B0H16DRAFT_1213266</name>
</gene>
<keyword evidence="2" id="KW-1185">Reference proteome</keyword>
<evidence type="ECO:0000313" key="2">
    <source>
        <dbReference type="Proteomes" id="UP001215598"/>
    </source>
</evidence>
<sequence>RTAPIHFCHIQRDEAATNGHLAEATRMVRTACELPRVHGPIALDLPLPPNPENGEFQVQKVTADIPNNMRGLEEPTIRPTQPAFPAPHRGRDKLIAMREANRKKVMEAPNRAVFWREIKRLADPKPAPISVTADELKTVFEKRLNPPEVLPPQFDGVQHEINKILVTFLPEKTEDRTPEGFFSRKWTEDDMGRLKDHIRKHGMDS</sequence>
<reference evidence="1" key="1">
    <citation type="submission" date="2023-03" db="EMBL/GenBank/DDBJ databases">
        <title>Massive genome expansion in bonnet fungi (Mycena s.s.) driven by repeated elements and novel gene families across ecological guilds.</title>
        <authorList>
            <consortium name="Lawrence Berkeley National Laboratory"/>
            <person name="Harder C.B."/>
            <person name="Miyauchi S."/>
            <person name="Viragh M."/>
            <person name="Kuo A."/>
            <person name="Thoen E."/>
            <person name="Andreopoulos B."/>
            <person name="Lu D."/>
            <person name="Skrede I."/>
            <person name="Drula E."/>
            <person name="Henrissat B."/>
            <person name="Morin E."/>
            <person name="Kohler A."/>
            <person name="Barry K."/>
            <person name="LaButti K."/>
            <person name="Morin E."/>
            <person name="Salamov A."/>
            <person name="Lipzen A."/>
            <person name="Mereny Z."/>
            <person name="Hegedus B."/>
            <person name="Baldrian P."/>
            <person name="Stursova M."/>
            <person name="Weitz H."/>
            <person name="Taylor A."/>
            <person name="Grigoriev I.V."/>
            <person name="Nagy L.G."/>
            <person name="Martin F."/>
            <person name="Kauserud H."/>
        </authorList>
    </citation>
    <scope>NUCLEOTIDE SEQUENCE</scope>
    <source>
        <strain evidence="1">CBHHK182m</strain>
    </source>
</reference>
<organism evidence="1 2">
    <name type="scientific">Mycena metata</name>
    <dbReference type="NCBI Taxonomy" id="1033252"/>
    <lineage>
        <taxon>Eukaryota</taxon>
        <taxon>Fungi</taxon>
        <taxon>Dikarya</taxon>
        <taxon>Basidiomycota</taxon>
        <taxon>Agaricomycotina</taxon>
        <taxon>Agaricomycetes</taxon>
        <taxon>Agaricomycetidae</taxon>
        <taxon>Agaricales</taxon>
        <taxon>Marasmiineae</taxon>
        <taxon>Mycenaceae</taxon>
        <taxon>Mycena</taxon>
    </lineage>
</organism>
<comment type="caution">
    <text evidence="1">The sequence shown here is derived from an EMBL/GenBank/DDBJ whole genome shotgun (WGS) entry which is preliminary data.</text>
</comment>